<dbReference type="Gene3D" id="3.30.1490.20">
    <property type="entry name" value="ATP-grasp fold, A domain"/>
    <property type="match status" value="1"/>
</dbReference>
<evidence type="ECO:0000256" key="4">
    <source>
        <dbReference type="ARBA" id="ARBA00022741"/>
    </source>
</evidence>
<dbReference type="Pfam" id="PF01071">
    <property type="entry name" value="GARS_A"/>
    <property type="match status" value="1"/>
</dbReference>
<evidence type="ECO:0000256" key="1">
    <source>
        <dbReference type="ARBA" id="ARBA00005174"/>
    </source>
</evidence>
<evidence type="ECO:0000256" key="2">
    <source>
        <dbReference type="ARBA" id="ARBA00013255"/>
    </source>
</evidence>
<comment type="pathway">
    <text evidence="1">Purine metabolism; IMP biosynthesis via de novo pathway; N(1)-(5-phospho-D-ribosyl)glycinamide from 5-phospho-alpha-D-ribose 1-diphosphate: step 2/2.</text>
</comment>
<dbReference type="GeneTree" id="ENSGT00390000000292"/>
<evidence type="ECO:0000256" key="5">
    <source>
        <dbReference type="ARBA" id="ARBA00022755"/>
    </source>
</evidence>
<dbReference type="GO" id="GO:0004637">
    <property type="term" value="F:phosphoribosylamine-glycine ligase activity"/>
    <property type="evidence" value="ECO:0007669"/>
    <property type="project" value="UniProtKB-EC"/>
</dbReference>
<dbReference type="GO" id="GO:0046872">
    <property type="term" value="F:metal ion binding"/>
    <property type="evidence" value="ECO:0007669"/>
    <property type="project" value="InterPro"/>
</dbReference>
<keyword evidence="6 7" id="KW-0067">ATP-binding</keyword>
<dbReference type="InterPro" id="IPR011761">
    <property type="entry name" value="ATP-grasp"/>
</dbReference>
<dbReference type="PANTHER" id="PTHR43472:SF1">
    <property type="entry name" value="PHOSPHORIBOSYLAMINE--GLYCINE LIGASE, CHLOROPLASTIC"/>
    <property type="match status" value="1"/>
</dbReference>
<dbReference type="PROSITE" id="PS50975">
    <property type="entry name" value="ATP_GRASP"/>
    <property type="match status" value="1"/>
</dbReference>
<dbReference type="InterPro" id="IPR020559">
    <property type="entry name" value="PRibGlycinamide_synth_CS"/>
</dbReference>
<dbReference type="Proteomes" id="UP000261380">
    <property type="component" value="Unplaced"/>
</dbReference>
<dbReference type="GO" id="GO:0006164">
    <property type="term" value="P:purine nucleotide biosynthetic process"/>
    <property type="evidence" value="ECO:0007669"/>
    <property type="project" value="UniProtKB-KW"/>
</dbReference>
<evidence type="ECO:0000256" key="7">
    <source>
        <dbReference type="PROSITE-ProRule" id="PRU00409"/>
    </source>
</evidence>
<dbReference type="InterPro" id="IPR020561">
    <property type="entry name" value="PRibGlycinamid_synth_ATP-grasp"/>
</dbReference>
<dbReference type="InterPro" id="IPR013815">
    <property type="entry name" value="ATP_grasp_subdomain_1"/>
</dbReference>
<dbReference type="EC" id="6.3.4.13" evidence="2"/>
<organism evidence="9 10">
    <name type="scientific">Xiphophorus couchianus</name>
    <name type="common">Monterrey platyfish</name>
    <dbReference type="NCBI Taxonomy" id="32473"/>
    <lineage>
        <taxon>Eukaryota</taxon>
        <taxon>Metazoa</taxon>
        <taxon>Chordata</taxon>
        <taxon>Craniata</taxon>
        <taxon>Vertebrata</taxon>
        <taxon>Euteleostomi</taxon>
        <taxon>Actinopterygii</taxon>
        <taxon>Neopterygii</taxon>
        <taxon>Teleostei</taxon>
        <taxon>Neoteleostei</taxon>
        <taxon>Acanthomorphata</taxon>
        <taxon>Ovalentaria</taxon>
        <taxon>Atherinomorphae</taxon>
        <taxon>Cyprinodontiformes</taxon>
        <taxon>Poeciliidae</taxon>
        <taxon>Poeciliinae</taxon>
        <taxon>Xiphophorus</taxon>
    </lineage>
</organism>
<dbReference type="SMART" id="SM01209">
    <property type="entry name" value="GARS_A"/>
    <property type="match status" value="1"/>
</dbReference>
<dbReference type="GO" id="GO:0005524">
    <property type="term" value="F:ATP binding"/>
    <property type="evidence" value="ECO:0007669"/>
    <property type="project" value="UniProtKB-UniRule"/>
</dbReference>
<dbReference type="InterPro" id="IPR000115">
    <property type="entry name" value="PRibGlycinamide_synth"/>
</dbReference>
<feature type="domain" description="ATP-grasp" evidence="8">
    <location>
        <begin position="9"/>
        <end position="206"/>
    </location>
</feature>
<reference evidence="9" key="1">
    <citation type="submission" date="2025-08" db="UniProtKB">
        <authorList>
            <consortium name="Ensembl"/>
        </authorList>
    </citation>
    <scope>IDENTIFICATION</scope>
</reference>
<keyword evidence="4 7" id="KW-0547">Nucleotide-binding</keyword>
<sequence length="216" mass="23219">VFSSKSFAKAFMERHGVPTARYGSFSDPQDACSFIRGADFPALVVKASGLAAGKGVIVAGDRDEACRAVMEIDGAFGSAGTTVVIEELLEGQEVSVSSFDFVYLIAFTKKRGAPHGRDGKLICPSQVSEELLQQIRESILQKTVDGMRQEGTPYMGVLYAGLMLTNRGPKVLEFNSRFGDPECQVLLPLLQRPTTSHSQLWLTGGSLLPAQTGSLN</sequence>
<dbReference type="FunFam" id="3.30.1490.20:FF:000006">
    <property type="entry name" value="phosphoribosylamine--glycine ligase, chloroplastic-like"/>
    <property type="match status" value="1"/>
</dbReference>
<dbReference type="AlphaFoldDB" id="A0A3B5MUM2"/>
<reference evidence="9" key="2">
    <citation type="submission" date="2025-09" db="UniProtKB">
        <authorList>
            <consortium name="Ensembl"/>
        </authorList>
    </citation>
    <scope>IDENTIFICATION</scope>
</reference>
<evidence type="ECO:0000313" key="9">
    <source>
        <dbReference type="Ensembl" id="ENSXCOP00000023184.1"/>
    </source>
</evidence>
<proteinExistence type="predicted"/>
<dbReference type="Gene3D" id="3.30.470.20">
    <property type="entry name" value="ATP-grasp fold, B domain"/>
    <property type="match status" value="1"/>
</dbReference>
<accession>A0A3B5MUM2</accession>
<dbReference type="PANTHER" id="PTHR43472">
    <property type="entry name" value="PHOSPHORIBOSYLAMINE--GLYCINE LIGASE"/>
    <property type="match status" value="1"/>
</dbReference>
<evidence type="ECO:0000256" key="3">
    <source>
        <dbReference type="ARBA" id="ARBA00022598"/>
    </source>
</evidence>
<name>A0A3B5MUM2_9TELE</name>
<evidence type="ECO:0000256" key="6">
    <source>
        <dbReference type="ARBA" id="ARBA00022840"/>
    </source>
</evidence>
<keyword evidence="3" id="KW-0436">Ligase</keyword>
<evidence type="ECO:0000313" key="10">
    <source>
        <dbReference type="Proteomes" id="UP000261380"/>
    </source>
</evidence>
<protein>
    <recommendedName>
        <fullName evidence="2">phosphoribosylamine--glycine ligase</fullName>
        <ecNumber evidence="2">6.3.4.13</ecNumber>
    </recommendedName>
</protein>
<dbReference type="Ensembl" id="ENSXCOT00000023462.1">
    <property type="protein sequence ID" value="ENSXCOP00000023184.1"/>
    <property type="gene ID" value="ENSXCOG00000017322.1"/>
</dbReference>
<dbReference type="GO" id="GO:0009113">
    <property type="term" value="P:purine nucleobase biosynthetic process"/>
    <property type="evidence" value="ECO:0007669"/>
    <property type="project" value="InterPro"/>
</dbReference>
<dbReference type="SUPFAM" id="SSF56059">
    <property type="entry name" value="Glutathione synthetase ATP-binding domain-like"/>
    <property type="match status" value="1"/>
</dbReference>
<keyword evidence="5" id="KW-0658">Purine biosynthesis</keyword>
<keyword evidence="10" id="KW-1185">Reference proteome</keyword>
<dbReference type="PROSITE" id="PS00184">
    <property type="entry name" value="GARS"/>
    <property type="match status" value="1"/>
</dbReference>
<evidence type="ECO:0000259" key="8">
    <source>
        <dbReference type="PROSITE" id="PS50975"/>
    </source>
</evidence>